<protein>
    <recommendedName>
        <fullName evidence="3">Conjugal transfer protein TraO</fullName>
    </recommendedName>
</protein>
<dbReference type="Proteomes" id="UP000236182">
    <property type="component" value="Unassembled WGS sequence"/>
</dbReference>
<dbReference type="EMBL" id="PPEI02000011">
    <property type="protein sequence ID" value="PWN59581.1"/>
    <property type="molecule type" value="Genomic_DNA"/>
</dbReference>
<gene>
    <name evidence="1" type="ORF">C1638_021500</name>
</gene>
<accession>A0A316WDS5</accession>
<keyword evidence="2" id="KW-1185">Reference proteome</keyword>
<organism evidence="1 2">
    <name type="scientific">Chryseobacterium oncorhynchi</name>
    <dbReference type="NCBI Taxonomy" id="741074"/>
    <lineage>
        <taxon>Bacteria</taxon>
        <taxon>Pseudomonadati</taxon>
        <taxon>Bacteroidota</taxon>
        <taxon>Flavobacteriia</taxon>
        <taxon>Flavobacteriales</taxon>
        <taxon>Weeksellaceae</taxon>
        <taxon>Chryseobacterium group</taxon>
        <taxon>Chryseobacterium</taxon>
    </lineage>
</organism>
<evidence type="ECO:0000313" key="1">
    <source>
        <dbReference type="EMBL" id="PWN59581.1"/>
    </source>
</evidence>
<name>A0A316WDS5_9FLAO</name>
<sequence length="203" mass="23245">MDITIRKYKIKYMMNIKFLVGCMLLFSIVLQAQGRRKNQSAIHAEYGYMLNSDSLKKGGYTAKIGYMKVLGDKGFIGKAEAFYSDYKINYIDGQVLPYQKYGLNINAGYSYEGLYPVMLNAFFGVYGAYENVNKGNQKDPLYNAEIPYKVKGFVYGLSGSAEAEIYLIRRMSLLLNYSQFYDLKSKFSKSNYALFGGLRFYIN</sequence>
<evidence type="ECO:0008006" key="3">
    <source>
        <dbReference type="Google" id="ProtNLM"/>
    </source>
</evidence>
<comment type="caution">
    <text evidence="1">The sequence shown here is derived from an EMBL/GenBank/DDBJ whole genome shotgun (WGS) entry which is preliminary data.</text>
</comment>
<proteinExistence type="predicted"/>
<evidence type="ECO:0000313" key="2">
    <source>
        <dbReference type="Proteomes" id="UP000236182"/>
    </source>
</evidence>
<dbReference type="OrthoDB" id="1249514at2"/>
<reference evidence="1" key="1">
    <citation type="submission" date="2018-04" db="EMBL/GenBank/DDBJ databases">
        <title>Draft Genome Sequences of Chryseobacterium lactis NCTC11390T isolated from milk, Chryseobacterium oncorhynchi 701B-08T from rainbow trout, and Chryseobacterium viscerum 687B-08T from diseased fish.</title>
        <authorList>
            <person name="Jeong J.-J."/>
            <person name="Lee Y.J."/>
            <person name="Pathiraja D."/>
            <person name="Park B."/>
            <person name="Choi I.-G."/>
            <person name="Kim K.D."/>
        </authorList>
    </citation>
    <scope>NUCLEOTIDE SEQUENCE [LARGE SCALE GENOMIC DNA]</scope>
    <source>
        <strain evidence="1">701B-08</strain>
    </source>
</reference>
<dbReference type="AlphaFoldDB" id="A0A316WDS5"/>